<evidence type="ECO:0000256" key="5">
    <source>
        <dbReference type="ARBA" id="ARBA00023136"/>
    </source>
</evidence>
<feature type="transmembrane region" description="Helical" evidence="6">
    <location>
        <begin position="187"/>
        <end position="210"/>
    </location>
</feature>
<evidence type="ECO:0000256" key="4">
    <source>
        <dbReference type="ARBA" id="ARBA00022989"/>
    </source>
</evidence>
<dbReference type="PANTHER" id="PTHR30250:SF11">
    <property type="entry name" value="O-ANTIGEN TRANSPORTER-RELATED"/>
    <property type="match status" value="1"/>
</dbReference>
<accession>A0ABT1F9N6</accession>
<dbReference type="InterPro" id="IPR050833">
    <property type="entry name" value="Poly_Biosynth_Transport"/>
</dbReference>
<proteinExistence type="predicted"/>
<dbReference type="InterPro" id="IPR002797">
    <property type="entry name" value="Polysacc_synth"/>
</dbReference>
<keyword evidence="5 6" id="KW-0472">Membrane</keyword>
<feature type="transmembrane region" description="Helical" evidence="6">
    <location>
        <begin position="152"/>
        <end position="175"/>
    </location>
</feature>
<dbReference type="Proteomes" id="UP001204615">
    <property type="component" value="Unassembled WGS sequence"/>
</dbReference>
<organism evidence="7 8">
    <name type="scientific">Dyella lutea</name>
    <dbReference type="NCBI Taxonomy" id="2950441"/>
    <lineage>
        <taxon>Bacteria</taxon>
        <taxon>Pseudomonadati</taxon>
        <taxon>Pseudomonadota</taxon>
        <taxon>Gammaproteobacteria</taxon>
        <taxon>Lysobacterales</taxon>
        <taxon>Rhodanobacteraceae</taxon>
        <taxon>Dyella</taxon>
    </lineage>
</organism>
<comment type="caution">
    <text evidence="7">The sequence shown here is derived from an EMBL/GenBank/DDBJ whole genome shotgun (WGS) entry which is preliminary data.</text>
</comment>
<keyword evidence="3 6" id="KW-0812">Transmembrane</keyword>
<feature type="transmembrane region" description="Helical" evidence="6">
    <location>
        <begin position="119"/>
        <end position="140"/>
    </location>
</feature>
<feature type="transmembrane region" description="Helical" evidence="6">
    <location>
        <begin position="50"/>
        <end position="74"/>
    </location>
</feature>
<sequence length="417" mass="43966">MNRLLPGQLQIGHLGKSSIFAATGLATRAVIQAVYLLLMSRWLGATGYGIFAGSVALAILASPLASWGMPVLLAKWVAREHRHMGGMWATALLQVAVVGSLLVILLMATSLIVHQPLGLRIMFLLGLSELVCLPIAQVAASQCFAIEHGSASLGAVCLIPAFRLLAGVLAFSAGFVGTPSNAVVTHFAGSLLGCVASIWLVRVVAAWPAWHMRAPLRDSLRQGGVYAVGGLVGTSYLEVDKVLMLQLLGGAAVGPYTVAFRVISLFGMPVSALMSATLPRLMASYRTPAQARIFGLVVSSAFLYGCGAGLAILVVSPIIPMVFGAGFSESVRYSLLFVPWPILFALHQAYAARVTACDRQHARVLIEGIVLILMIASDVVLLNRLGPDASIIVLLSAEATMALGCWFVGRNAVRLLS</sequence>
<protein>
    <submittedName>
        <fullName evidence="7">Oligosaccharide flippase family protein</fullName>
    </submittedName>
</protein>
<feature type="transmembrane region" description="Helical" evidence="6">
    <location>
        <begin position="364"/>
        <end position="383"/>
    </location>
</feature>
<evidence type="ECO:0000313" key="8">
    <source>
        <dbReference type="Proteomes" id="UP001204615"/>
    </source>
</evidence>
<feature type="transmembrane region" description="Helical" evidence="6">
    <location>
        <begin position="259"/>
        <end position="281"/>
    </location>
</feature>
<name>A0ABT1F9N6_9GAMM</name>
<reference evidence="7 8" key="1">
    <citation type="submission" date="2022-06" db="EMBL/GenBank/DDBJ databases">
        <title>Dyella sp. Sa strain:Sa Genome sequencing.</title>
        <authorList>
            <person name="Park S."/>
        </authorList>
    </citation>
    <scope>NUCLEOTIDE SEQUENCE [LARGE SCALE GENOMIC DNA]</scope>
    <source>
        <strain evidence="7 8">Sa</strain>
    </source>
</reference>
<feature type="transmembrane region" description="Helical" evidence="6">
    <location>
        <begin position="20"/>
        <end position="38"/>
    </location>
</feature>
<dbReference type="EMBL" id="JAMZEK010000002">
    <property type="protein sequence ID" value="MCP1374077.1"/>
    <property type="molecule type" value="Genomic_DNA"/>
</dbReference>
<evidence type="ECO:0000256" key="6">
    <source>
        <dbReference type="SAM" id="Phobius"/>
    </source>
</evidence>
<dbReference type="PANTHER" id="PTHR30250">
    <property type="entry name" value="PST FAMILY PREDICTED COLANIC ACID TRANSPORTER"/>
    <property type="match status" value="1"/>
</dbReference>
<dbReference type="Pfam" id="PF01943">
    <property type="entry name" value="Polysacc_synt"/>
    <property type="match status" value="1"/>
</dbReference>
<feature type="transmembrane region" description="Helical" evidence="6">
    <location>
        <begin position="86"/>
        <end position="113"/>
    </location>
</feature>
<feature type="transmembrane region" description="Helical" evidence="6">
    <location>
        <begin position="293"/>
        <end position="319"/>
    </location>
</feature>
<feature type="transmembrane region" description="Helical" evidence="6">
    <location>
        <begin position="331"/>
        <end position="352"/>
    </location>
</feature>
<dbReference type="RefSeq" id="WP_253565914.1">
    <property type="nucleotide sequence ID" value="NZ_JAMZEK010000002.1"/>
</dbReference>
<evidence type="ECO:0000256" key="3">
    <source>
        <dbReference type="ARBA" id="ARBA00022692"/>
    </source>
</evidence>
<keyword evidence="8" id="KW-1185">Reference proteome</keyword>
<keyword evidence="4 6" id="KW-1133">Transmembrane helix</keyword>
<evidence type="ECO:0000256" key="2">
    <source>
        <dbReference type="ARBA" id="ARBA00022475"/>
    </source>
</evidence>
<gene>
    <name evidence="7" type="ORF">NC595_08375</name>
</gene>
<evidence type="ECO:0000313" key="7">
    <source>
        <dbReference type="EMBL" id="MCP1374077.1"/>
    </source>
</evidence>
<feature type="transmembrane region" description="Helical" evidence="6">
    <location>
        <begin position="389"/>
        <end position="409"/>
    </location>
</feature>
<evidence type="ECO:0000256" key="1">
    <source>
        <dbReference type="ARBA" id="ARBA00004651"/>
    </source>
</evidence>
<keyword evidence="2" id="KW-1003">Cell membrane</keyword>
<comment type="subcellular location">
    <subcellularLocation>
        <location evidence="1">Cell membrane</location>
        <topology evidence="1">Multi-pass membrane protein</topology>
    </subcellularLocation>
</comment>